<dbReference type="PANTHER" id="PTHR37422:SF13">
    <property type="entry name" value="LIPOPOLYSACCHARIDE BIOSYNTHESIS PROTEIN PA4999-RELATED"/>
    <property type="match status" value="1"/>
</dbReference>
<keyword evidence="7" id="KW-0436">Ligase</keyword>
<comment type="caution">
    <text evidence="7">The sequence shown here is derived from an EMBL/GenBank/DDBJ whole genome shotgun (WGS) entry which is preliminary data.</text>
</comment>
<feature type="transmembrane region" description="Helical" evidence="5">
    <location>
        <begin position="156"/>
        <end position="173"/>
    </location>
</feature>
<feature type="transmembrane region" description="Helical" evidence="5">
    <location>
        <begin position="347"/>
        <end position="366"/>
    </location>
</feature>
<dbReference type="RefSeq" id="WP_123088421.1">
    <property type="nucleotide sequence ID" value="NZ_RIBS01000005.1"/>
</dbReference>
<dbReference type="OrthoDB" id="871774at2"/>
<feature type="transmembrane region" description="Helical" evidence="5">
    <location>
        <begin position="50"/>
        <end position="69"/>
    </location>
</feature>
<dbReference type="EMBL" id="RIBS01000005">
    <property type="protein sequence ID" value="RNF83290.1"/>
    <property type="molecule type" value="Genomic_DNA"/>
</dbReference>
<comment type="subcellular location">
    <subcellularLocation>
        <location evidence="1">Membrane</location>
        <topology evidence="1">Multi-pass membrane protein</topology>
    </subcellularLocation>
</comment>
<evidence type="ECO:0000256" key="4">
    <source>
        <dbReference type="ARBA" id="ARBA00023136"/>
    </source>
</evidence>
<evidence type="ECO:0000256" key="3">
    <source>
        <dbReference type="ARBA" id="ARBA00022989"/>
    </source>
</evidence>
<evidence type="ECO:0000256" key="2">
    <source>
        <dbReference type="ARBA" id="ARBA00022692"/>
    </source>
</evidence>
<evidence type="ECO:0000313" key="8">
    <source>
        <dbReference type="Proteomes" id="UP000267049"/>
    </source>
</evidence>
<protein>
    <submittedName>
        <fullName evidence="7">O-antigen ligase domain-containing protein</fullName>
    </submittedName>
</protein>
<feature type="transmembrane region" description="Helical" evidence="5">
    <location>
        <begin position="179"/>
        <end position="199"/>
    </location>
</feature>
<dbReference type="GO" id="GO:0016874">
    <property type="term" value="F:ligase activity"/>
    <property type="evidence" value="ECO:0007669"/>
    <property type="project" value="UniProtKB-KW"/>
</dbReference>
<sequence>MRLIYAIPIVLLPNTAHFPPDVSVGVSVALLVMALFLREPDPPHLKQPGYLFPPLVALFLAMAIGFIAAQWHDMSNAGKDLREAKVAVLFPFLYLAYRKCGLDLKATKQLIVVVLLVAVAAGFEALLQGLRFNLGEFSETQRAVGPFGQIRMANRAGVFFSMFLPMLTAAALQPKLGRVPRAAAIAGSVILAVAIMLTYSRQSYLIALFGIMVVLVWRSIPAAVLATLLLAATATSFLPGSVVDRVQQTQQVDPSGAVTFDLSTTSRFTIWEGTIDMLRDHPAGVGLGRFTGHIGNYTNYAGKDAHNGFLLTLAECGPLGLLALLWVFWRLWVLARRLRRSAGPARMGLRTFELGFTLAVVSMALGNMYGSPFFDSVIMANFWILCGLMERYGLLKVHAAAQLAAASKPVVEPEPLGLRFPLTARAVPGTVRLTRLLR</sequence>
<feature type="transmembrane region" description="Helical" evidence="5">
    <location>
        <begin position="309"/>
        <end position="335"/>
    </location>
</feature>
<proteinExistence type="predicted"/>
<keyword evidence="3 5" id="KW-1133">Transmembrane helix</keyword>
<feature type="domain" description="O-antigen ligase-related" evidence="6">
    <location>
        <begin position="187"/>
        <end position="325"/>
    </location>
</feature>
<accession>A0A3M8SWR2</accession>
<keyword evidence="8" id="KW-1185">Reference proteome</keyword>
<dbReference type="GO" id="GO:0016020">
    <property type="term" value="C:membrane"/>
    <property type="evidence" value="ECO:0007669"/>
    <property type="project" value="UniProtKB-SubCell"/>
</dbReference>
<reference evidence="7 8" key="1">
    <citation type="submission" date="2018-11" db="EMBL/GenBank/DDBJ databases">
        <title>Lysobacter cryohumiis sp. nov., isolated from soil in the Tianshan Mountains, Xinjiang, China.</title>
        <authorList>
            <person name="Luo Y."/>
            <person name="Sheng H."/>
        </authorList>
    </citation>
    <scope>NUCLEOTIDE SEQUENCE [LARGE SCALE GENOMIC DNA]</scope>
    <source>
        <strain evidence="7 8">ZS60</strain>
    </source>
</reference>
<dbReference type="InterPro" id="IPR007016">
    <property type="entry name" value="O-antigen_ligase-rel_domated"/>
</dbReference>
<dbReference type="AlphaFoldDB" id="A0A3M8SWR2"/>
<feature type="transmembrane region" description="Helical" evidence="5">
    <location>
        <begin position="206"/>
        <end position="232"/>
    </location>
</feature>
<dbReference type="PANTHER" id="PTHR37422">
    <property type="entry name" value="TEICHURONIC ACID BIOSYNTHESIS PROTEIN TUAE"/>
    <property type="match status" value="1"/>
</dbReference>
<organism evidence="7 8">
    <name type="scientific">Montanilutibacter psychrotolerans</name>
    <dbReference type="NCBI Taxonomy" id="1327343"/>
    <lineage>
        <taxon>Bacteria</taxon>
        <taxon>Pseudomonadati</taxon>
        <taxon>Pseudomonadota</taxon>
        <taxon>Gammaproteobacteria</taxon>
        <taxon>Lysobacterales</taxon>
        <taxon>Lysobacteraceae</taxon>
        <taxon>Montanilutibacter</taxon>
    </lineage>
</organism>
<dbReference type="Pfam" id="PF04932">
    <property type="entry name" value="Wzy_C"/>
    <property type="match status" value="1"/>
</dbReference>
<evidence type="ECO:0000256" key="1">
    <source>
        <dbReference type="ARBA" id="ARBA00004141"/>
    </source>
</evidence>
<feature type="transmembrane region" description="Helical" evidence="5">
    <location>
        <begin position="109"/>
        <end position="127"/>
    </location>
</feature>
<evidence type="ECO:0000259" key="6">
    <source>
        <dbReference type="Pfam" id="PF04932"/>
    </source>
</evidence>
<evidence type="ECO:0000256" key="5">
    <source>
        <dbReference type="SAM" id="Phobius"/>
    </source>
</evidence>
<name>A0A3M8SWR2_9GAMM</name>
<keyword evidence="4 5" id="KW-0472">Membrane</keyword>
<feature type="transmembrane region" description="Helical" evidence="5">
    <location>
        <begin position="21"/>
        <end position="38"/>
    </location>
</feature>
<gene>
    <name evidence="7" type="ORF">EER27_12420</name>
</gene>
<keyword evidence="2 5" id="KW-0812">Transmembrane</keyword>
<dbReference type="InterPro" id="IPR051533">
    <property type="entry name" value="WaaL-like"/>
</dbReference>
<dbReference type="Proteomes" id="UP000267049">
    <property type="component" value="Unassembled WGS sequence"/>
</dbReference>
<evidence type="ECO:0000313" key="7">
    <source>
        <dbReference type="EMBL" id="RNF83290.1"/>
    </source>
</evidence>